<keyword evidence="1" id="KW-0560">Oxidoreductase</keyword>
<dbReference type="EMBL" id="JAQQFM010000004">
    <property type="protein sequence ID" value="MFL9924442.1"/>
    <property type="molecule type" value="Genomic_DNA"/>
</dbReference>
<dbReference type="InterPro" id="IPR002563">
    <property type="entry name" value="Flavin_Rdtase-like_dom"/>
</dbReference>
<dbReference type="InterPro" id="IPR012349">
    <property type="entry name" value="Split_barrel_FMN-bd"/>
</dbReference>
<dbReference type="PANTHER" id="PTHR30466">
    <property type="entry name" value="FLAVIN REDUCTASE"/>
    <property type="match status" value="1"/>
</dbReference>
<dbReference type="PANTHER" id="PTHR30466:SF1">
    <property type="entry name" value="FMN REDUCTASE (NADH) RUTF"/>
    <property type="match status" value="1"/>
</dbReference>
<accession>A0ABW9A7Y8</accession>
<evidence type="ECO:0000256" key="1">
    <source>
        <dbReference type="ARBA" id="ARBA00023002"/>
    </source>
</evidence>
<dbReference type="InterPro" id="IPR050268">
    <property type="entry name" value="NADH-dep_flavin_reductase"/>
</dbReference>
<dbReference type="Pfam" id="PF01613">
    <property type="entry name" value="Flavin_Reduct"/>
    <property type="match status" value="1"/>
</dbReference>
<protein>
    <submittedName>
        <fullName evidence="3">Flavin reductase family protein</fullName>
    </submittedName>
</protein>
<reference evidence="3 4" key="1">
    <citation type="journal article" date="2024" name="Chem. Sci.">
        <title>Discovery of megapolipeptins by genome mining of a Burkholderiales bacteria collection.</title>
        <authorList>
            <person name="Paulo B.S."/>
            <person name="Recchia M.J.J."/>
            <person name="Lee S."/>
            <person name="Fergusson C.H."/>
            <person name="Romanowski S.B."/>
            <person name="Hernandez A."/>
            <person name="Krull N."/>
            <person name="Liu D.Y."/>
            <person name="Cavanagh H."/>
            <person name="Bos A."/>
            <person name="Gray C.A."/>
            <person name="Murphy B.T."/>
            <person name="Linington R.G."/>
            <person name="Eustaquio A.S."/>
        </authorList>
    </citation>
    <scope>NUCLEOTIDE SEQUENCE [LARGE SCALE GENOMIC DNA]</scope>
    <source>
        <strain evidence="3 4">RL21-008-BIB-A</strain>
    </source>
</reference>
<proteinExistence type="predicted"/>
<evidence type="ECO:0000259" key="2">
    <source>
        <dbReference type="SMART" id="SM00903"/>
    </source>
</evidence>
<dbReference type="SMART" id="SM00903">
    <property type="entry name" value="Flavin_Reduct"/>
    <property type="match status" value="1"/>
</dbReference>
<dbReference type="Proteomes" id="UP001629246">
    <property type="component" value="Unassembled WGS sequence"/>
</dbReference>
<dbReference type="RefSeq" id="WP_408157105.1">
    <property type="nucleotide sequence ID" value="NZ_JAQQFM010000004.1"/>
</dbReference>
<sequence>MDARTLFLEAMRHTTAPVAVVTTDGAAGRAGVTVSAVCSLSADPPSILVCIHEMSPVLNIIRRNGCFCVNLLGAEQSHVADSFAGRVARWRDERFACAEWTSAVTGAPVLQAALATLDCALARDISHATHAMLVGEVRNTLVTPGPGLLYVNRGYHSIGAPVPAHAEAFA</sequence>
<gene>
    <name evidence="3" type="ORF">PQR62_09205</name>
</gene>
<feature type="domain" description="Flavin reductase like" evidence="2">
    <location>
        <begin position="11"/>
        <end position="157"/>
    </location>
</feature>
<evidence type="ECO:0000313" key="3">
    <source>
        <dbReference type="EMBL" id="MFL9924442.1"/>
    </source>
</evidence>
<organism evidence="3 4">
    <name type="scientific">Herbaspirillum lusitanum</name>
    <dbReference type="NCBI Taxonomy" id="213312"/>
    <lineage>
        <taxon>Bacteria</taxon>
        <taxon>Pseudomonadati</taxon>
        <taxon>Pseudomonadota</taxon>
        <taxon>Betaproteobacteria</taxon>
        <taxon>Burkholderiales</taxon>
        <taxon>Oxalobacteraceae</taxon>
        <taxon>Herbaspirillum</taxon>
    </lineage>
</organism>
<dbReference type="SUPFAM" id="SSF50475">
    <property type="entry name" value="FMN-binding split barrel"/>
    <property type="match status" value="1"/>
</dbReference>
<comment type="caution">
    <text evidence="3">The sequence shown here is derived from an EMBL/GenBank/DDBJ whole genome shotgun (WGS) entry which is preliminary data.</text>
</comment>
<name>A0ABW9A7Y8_9BURK</name>
<dbReference type="Gene3D" id="2.30.110.10">
    <property type="entry name" value="Electron Transport, Fmn-binding Protein, Chain A"/>
    <property type="match status" value="1"/>
</dbReference>
<keyword evidence="4" id="KW-1185">Reference proteome</keyword>
<evidence type="ECO:0000313" key="4">
    <source>
        <dbReference type="Proteomes" id="UP001629246"/>
    </source>
</evidence>